<organism evidence="1 2">
    <name type="scientific">Scleroderma citrinum Foug A</name>
    <dbReference type="NCBI Taxonomy" id="1036808"/>
    <lineage>
        <taxon>Eukaryota</taxon>
        <taxon>Fungi</taxon>
        <taxon>Dikarya</taxon>
        <taxon>Basidiomycota</taxon>
        <taxon>Agaricomycotina</taxon>
        <taxon>Agaricomycetes</taxon>
        <taxon>Agaricomycetidae</taxon>
        <taxon>Boletales</taxon>
        <taxon>Sclerodermatineae</taxon>
        <taxon>Sclerodermataceae</taxon>
        <taxon>Scleroderma</taxon>
    </lineage>
</organism>
<proteinExistence type="predicted"/>
<accession>A0A0C3E1U2</accession>
<dbReference type="InParanoid" id="A0A0C3E1U2"/>
<name>A0A0C3E1U2_9AGAM</name>
<evidence type="ECO:0000313" key="1">
    <source>
        <dbReference type="EMBL" id="KIM62479.1"/>
    </source>
</evidence>
<gene>
    <name evidence="1" type="ORF">SCLCIDRAFT_802001</name>
</gene>
<reference evidence="2" key="2">
    <citation type="submission" date="2015-01" db="EMBL/GenBank/DDBJ databases">
        <title>Evolutionary Origins and Diversification of the Mycorrhizal Mutualists.</title>
        <authorList>
            <consortium name="DOE Joint Genome Institute"/>
            <consortium name="Mycorrhizal Genomics Consortium"/>
            <person name="Kohler A."/>
            <person name="Kuo A."/>
            <person name="Nagy L.G."/>
            <person name="Floudas D."/>
            <person name="Copeland A."/>
            <person name="Barry K.W."/>
            <person name="Cichocki N."/>
            <person name="Veneault-Fourrey C."/>
            <person name="LaButti K."/>
            <person name="Lindquist E.A."/>
            <person name="Lipzen A."/>
            <person name="Lundell T."/>
            <person name="Morin E."/>
            <person name="Murat C."/>
            <person name="Riley R."/>
            <person name="Ohm R."/>
            <person name="Sun H."/>
            <person name="Tunlid A."/>
            <person name="Henrissat B."/>
            <person name="Grigoriev I.V."/>
            <person name="Hibbett D.S."/>
            <person name="Martin F."/>
        </authorList>
    </citation>
    <scope>NUCLEOTIDE SEQUENCE [LARGE SCALE GENOMIC DNA]</scope>
    <source>
        <strain evidence="2">Foug A</strain>
    </source>
</reference>
<reference evidence="1 2" key="1">
    <citation type="submission" date="2014-04" db="EMBL/GenBank/DDBJ databases">
        <authorList>
            <consortium name="DOE Joint Genome Institute"/>
            <person name="Kuo A."/>
            <person name="Kohler A."/>
            <person name="Nagy L.G."/>
            <person name="Floudas D."/>
            <person name="Copeland A."/>
            <person name="Barry K.W."/>
            <person name="Cichocki N."/>
            <person name="Veneault-Fourrey C."/>
            <person name="LaButti K."/>
            <person name="Lindquist E.A."/>
            <person name="Lipzen A."/>
            <person name="Lundell T."/>
            <person name="Morin E."/>
            <person name="Murat C."/>
            <person name="Sun H."/>
            <person name="Tunlid A."/>
            <person name="Henrissat B."/>
            <person name="Grigoriev I.V."/>
            <person name="Hibbett D.S."/>
            <person name="Martin F."/>
            <person name="Nordberg H.P."/>
            <person name="Cantor M.N."/>
            <person name="Hua S.X."/>
        </authorList>
    </citation>
    <scope>NUCLEOTIDE SEQUENCE [LARGE SCALE GENOMIC DNA]</scope>
    <source>
        <strain evidence="1 2">Foug A</strain>
    </source>
</reference>
<dbReference type="HOGENOM" id="CLU_2062856_0_0_1"/>
<dbReference type="AlphaFoldDB" id="A0A0C3E1U2"/>
<keyword evidence="2" id="KW-1185">Reference proteome</keyword>
<protein>
    <submittedName>
        <fullName evidence="1">Uncharacterized protein</fullName>
    </submittedName>
</protein>
<evidence type="ECO:0000313" key="2">
    <source>
        <dbReference type="Proteomes" id="UP000053989"/>
    </source>
</evidence>
<dbReference type="Proteomes" id="UP000053989">
    <property type="component" value="Unassembled WGS sequence"/>
</dbReference>
<sequence length="119" mass="13275">MLPLHHGGAERSVDGIDVLTQQPLHLHTPATHRIFFRWGGYIKGLPGNARMIVHSTLQRLHLARPLASFQTHRRDHRPRSELGQPSKLRVTVSDSNGYVTPVHRIILLGKQAKAACLGC</sequence>
<dbReference type="EMBL" id="KN822042">
    <property type="protein sequence ID" value="KIM62479.1"/>
    <property type="molecule type" value="Genomic_DNA"/>
</dbReference>